<feature type="region of interest" description="Disordered" evidence="1">
    <location>
        <begin position="34"/>
        <end position="63"/>
    </location>
</feature>
<dbReference type="RefSeq" id="WP_084854842.1">
    <property type="nucleotide sequence ID" value="NZ_NBWC01000006.1"/>
</dbReference>
<proteinExistence type="predicted"/>
<evidence type="ECO:0000256" key="2">
    <source>
        <dbReference type="SAM" id="Phobius"/>
    </source>
</evidence>
<keyword evidence="2" id="KW-1133">Transmembrane helix</keyword>
<reference evidence="3 4" key="1">
    <citation type="submission" date="2017-04" db="EMBL/GenBank/DDBJ databases">
        <title>Presence of VIM-2 positive Pseudomonas species in chickens and their surrounding environment.</title>
        <authorList>
            <person name="Zhang R."/>
        </authorList>
    </citation>
    <scope>NUCLEOTIDE SEQUENCE [LARGE SCALE GENOMIC DNA]</scope>
    <source>
        <strain evidence="3 4">DZ-C18</strain>
    </source>
</reference>
<evidence type="ECO:0000256" key="1">
    <source>
        <dbReference type="SAM" id="MobiDB-lite"/>
    </source>
</evidence>
<keyword evidence="2" id="KW-0812">Transmembrane</keyword>
<sequence>MADASVGSVSQVNVYAQPASSSFRTISAAPDEFNDRIGDRARMDSDNPVYESDQEEKEAPKMTSDTGWSAFLKSPHFTVISTGVVVLMAGLGMYVLLDGKISSLRLETKSDLQLAAQRTDNQFAKVDSRFDKIDSKFDAVISKIDSDGKELRSLLQGSRP</sequence>
<evidence type="ECO:0000313" key="3">
    <source>
        <dbReference type="EMBL" id="ORL66656.1"/>
    </source>
</evidence>
<evidence type="ECO:0000313" key="4">
    <source>
        <dbReference type="Proteomes" id="UP000193675"/>
    </source>
</evidence>
<dbReference type="Proteomes" id="UP000193675">
    <property type="component" value="Unassembled WGS sequence"/>
</dbReference>
<name>A0A1X1A400_PSEPU</name>
<comment type="caution">
    <text evidence="3">The sequence shown here is derived from an EMBL/GenBank/DDBJ whole genome shotgun (WGS) entry which is preliminary data.</text>
</comment>
<feature type="transmembrane region" description="Helical" evidence="2">
    <location>
        <begin position="77"/>
        <end position="97"/>
    </location>
</feature>
<protein>
    <submittedName>
        <fullName evidence="3">Uncharacterized protein</fullName>
    </submittedName>
</protein>
<dbReference type="EMBL" id="NBWC01000006">
    <property type="protein sequence ID" value="ORL66656.1"/>
    <property type="molecule type" value="Genomic_DNA"/>
</dbReference>
<organism evidence="3 4">
    <name type="scientific">Pseudomonas putida</name>
    <name type="common">Arthrobacter siderocapsulatus</name>
    <dbReference type="NCBI Taxonomy" id="303"/>
    <lineage>
        <taxon>Bacteria</taxon>
        <taxon>Pseudomonadati</taxon>
        <taxon>Pseudomonadota</taxon>
        <taxon>Gammaproteobacteria</taxon>
        <taxon>Pseudomonadales</taxon>
        <taxon>Pseudomonadaceae</taxon>
        <taxon>Pseudomonas</taxon>
    </lineage>
</organism>
<keyword evidence="2" id="KW-0472">Membrane</keyword>
<gene>
    <name evidence="3" type="ORF">B7H17_05095</name>
</gene>
<dbReference type="AlphaFoldDB" id="A0A1X1A400"/>
<feature type="compositionally biased region" description="Basic and acidic residues" evidence="1">
    <location>
        <begin position="34"/>
        <end position="45"/>
    </location>
</feature>
<accession>A0A1X1A400</accession>